<proteinExistence type="predicted"/>
<evidence type="ECO:0000313" key="3">
    <source>
        <dbReference type="WBParaSite" id="OFLC_0000348001-mRNA-1"/>
    </source>
</evidence>
<name>A0A183H7L9_9BILA</name>
<gene>
    <name evidence="1" type="ORF">OFLC_LOCUS3481</name>
</gene>
<evidence type="ECO:0000313" key="2">
    <source>
        <dbReference type="Proteomes" id="UP000267606"/>
    </source>
</evidence>
<keyword evidence="2" id="KW-1185">Reference proteome</keyword>
<dbReference type="Proteomes" id="UP000267606">
    <property type="component" value="Unassembled WGS sequence"/>
</dbReference>
<evidence type="ECO:0000313" key="1">
    <source>
        <dbReference type="EMBL" id="VDO36654.1"/>
    </source>
</evidence>
<sequence length="41" mass="4949">MLMRSTNTRKKYCDAGKKSSIFQTRGQITWKTMQYMLKQMK</sequence>
<reference evidence="3" key="1">
    <citation type="submission" date="2016-06" db="UniProtKB">
        <authorList>
            <consortium name="WormBaseParasite"/>
        </authorList>
    </citation>
    <scope>IDENTIFICATION</scope>
</reference>
<organism evidence="3">
    <name type="scientific">Onchocerca flexuosa</name>
    <dbReference type="NCBI Taxonomy" id="387005"/>
    <lineage>
        <taxon>Eukaryota</taxon>
        <taxon>Metazoa</taxon>
        <taxon>Ecdysozoa</taxon>
        <taxon>Nematoda</taxon>
        <taxon>Chromadorea</taxon>
        <taxon>Rhabditida</taxon>
        <taxon>Spirurina</taxon>
        <taxon>Spiruromorpha</taxon>
        <taxon>Filarioidea</taxon>
        <taxon>Onchocercidae</taxon>
        <taxon>Onchocerca</taxon>
    </lineage>
</organism>
<dbReference type="AlphaFoldDB" id="A0A183H7L9"/>
<reference evidence="1 2" key="2">
    <citation type="submission" date="2018-11" db="EMBL/GenBank/DDBJ databases">
        <authorList>
            <consortium name="Pathogen Informatics"/>
        </authorList>
    </citation>
    <scope>NUCLEOTIDE SEQUENCE [LARGE SCALE GENOMIC DNA]</scope>
</reference>
<dbReference type="WBParaSite" id="OFLC_0000348001-mRNA-1">
    <property type="protein sequence ID" value="OFLC_0000348001-mRNA-1"/>
    <property type="gene ID" value="OFLC_0000348001"/>
</dbReference>
<dbReference type="EMBL" id="UZAJ01002331">
    <property type="protein sequence ID" value="VDO36654.1"/>
    <property type="molecule type" value="Genomic_DNA"/>
</dbReference>
<protein>
    <submittedName>
        <fullName evidence="1 3">Uncharacterized protein</fullName>
    </submittedName>
</protein>
<accession>A0A183H7L9</accession>